<dbReference type="OrthoDB" id="9447832at2759"/>
<evidence type="ECO:0000256" key="1">
    <source>
        <dbReference type="ARBA" id="ARBA00010868"/>
    </source>
</evidence>
<dbReference type="Proteomes" id="UP000535705">
    <property type="component" value="Unassembled WGS sequence"/>
</dbReference>
<keyword evidence="9" id="KW-1185">Reference proteome</keyword>
<dbReference type="Gene3D" id="2.40.50.40">
    <property type="match status" value="1"/>
</dbReference>
<dbReference type="GO" id="GO:0070098">
    <property type="term" value="P:chemokine-mediated signaling pathway"/>
    <property type="evidence" value="ECO:0007669"/>
    <property type="project" value="TreeGrafter"/>
</dbReference>
<dbReference type="SMART" id="SM00199">
    <property type="entry name" value="SCY"/>
    <property type="match status" value="1"/>
</dbReference>
<evidence type="ECO:0000313" key="9">
    <source>
        <dbReference type="Proteomes" id="UP000535705"/>
    </source>
</evidence>
<dbReference type="AlphaFoldDB" id="A0A7L2PF57"/>
<feature type="domain" description="Chemokine interleukin-8-like" evidence="7">
    <location>
        <begin position="30"/>
        <end position="88"/>
    </location>
</feature>
<feature type="non-terminal residue" evidence="8">
    <location>
        <position position="91"/>
    </location>
</feature>
<gene>
    <name evidence="8" type="primary">Ccl4_1</name>
    <name evidence="8" type="ORF">PYCJOC_R00946</name>
</gene>
<protein>
    <recommendedName>
        <fullName evidence="6">C-C motif chemokine</fullName>
    </recommendedName>
</protein>
<evidence type="ECO:0000256" key="6">
    <source>
        <dbReference type="RuleBase" id="RU361150"/>
    </source>
</evidence>
<dbReference type="GO" id="GO:0048245">
    <property type="term" value="P:eosinophil chemotaxis"/>
    <property type="evidence" value="ECO:0007669"/>
    <property type="project" value="TreeGrafter"/>
</dbReference>
<dbReference type="SUPFAM" id="SSF54117">
    <property type="entry name" value="Interleukin 8-like chemokines"/>
    <property type="match status" value="1"/>
</dbReference>
<dbReference type="GO" id="GO:0005615">
    <property type="term" value="C:extracellular space"/>
    <property type="evidence" value="ECO:0007669"/>
    <property type="project" value="UniProtKB-KW"/>
</dbReference>
<evidence type="ECO:0000259" key="7">
    <source>
        <dbReference type="SMART" id="SM00199"/>
    </source>
</evidence>
<feature type="signal peptide" evidence="6">
    <location>
        <begin position="1"/>
        <end position="22"/>
    </location>
</feature>
<keyword evidence="5" id="KW-1015">Disulfide bond</keyword>
<evidence type="ECO:0000256" key="5">
    <source>
        <dbReference type="ARBA" id="ARBA00023157"/>
    </source>
</evidence>
<dbReference type="InterPro" id="IPR000827">
    <property type="entry name" value="Chemokine_CC_CS"/>
</dbReference>
<evidence type="ECO:0000256" key="2">
    <source>
        <dbReference type="ARBA" id="ARBA00022500"/>
    </source>
</evidence>
<evidence type="ECO:0000313" key="8">
    <source>
        <dbReference type="EMBL" id="NXR83408.1"/>
    </source>
</evidence>
<evidence type="ECO:0000256" key="4">
    <source>
        <dbReference type="ARBA" id="ARBA00022729"/>
    </source>
</evidence>
<dbReference type="GO" id="GO:0048020">
    <property type="term" value="F:CCR chemokine receptor binding"/>
    <property type="evidence" value="ECO:0007669"/>
    <property type="project" value="TreeGrafter"/>
</dbReference>
<reference evidence="8 9" key="1">
    <citation type="submission" date="2019-09" db="EMBL/GenBank/DDBJ databases">
        <title>Bird 10,000 Genomes (B10K) Project - Family phase.</title>
        <authorList>
            <person name="Zhang G."/>
        </authorList>
    </citation>
    <scope>NUCLEOTIDE SEQUENCE [LARGE SCALE GENOMIC DNA]</scope>
    <source>
        <strain evidence="8">B10K-DU-002-42</strain>
        <tissue evidence="8">Muscle</tissue>
    </source>
</reference>
<dbReference type="GO" id="GO:0030335">
    <property type="term" value="P:positive regulation of cell migration"/>
    <property type="evidence" value="ECO:0007669"/>
    <property type="project" value="TreeGrafter"/>
</dbReference>
<dbReference type="InterPro" id="IPR036048">
    <property type="entry name" value="Interleukin_8-like_sf"/>
</dbReference>
<keyword evidence="6" id="KW-0964">Secreted</keyword>
<accession>A0A7L2PF57</accession>
<dbReference type="PANTHER" id="PTHR12015">
    <property type="entry name" value="SMALL INDUCIBLE CYTOKINE A"/>
    <property type="match status" value="1"/>
</dbReference>
<evidence type="ECO:0000256" key="3">
    <source>
        <dbReference type="ARBA" id="ARBA00022514"/>
    </source>
</evidence>
<name>A0A7L2PF57_PYCJO</name>
<dbReference type="GO" id="GO:0008009">
    <property type="term" value="F:chemokine activity"/>
    <property type="evidence" value="ECO:0007669"/>
    <property type="project" value="InterPro"/>
</dbReference>
<comment type="similarity">
    <text evidence="1 6">Belongs to the intercrine beta (chemokine CC) family.</text>
</comment>
<comment type="caution">
    <text evidence="8">The sequence shown here is derived from an EMBL/GenBank/DDBJ whole genome shotgun (WGS) entry which is preliminary data.</text>
</comment>
<dbReference type="GO" id="GO:0061844">
    <property type="term" value="P:antimicrobial humoral immune response mediated by antimicrobial peptide"/>
    <property type="evidence" value="ECO:0007669"/>
    <property type="project" value="TreeGrafter"/>
</dbReference>
<proteinExistence type="inferred from homology"/>
<dbReference type="FunFam" id="2.40.50.40:FF:000002">
    <property type="entry name" value="C-C motif chemokine"/>
    <property type="match status" value="1"/>
</dbReference>
<dbReference type="CDD" id="cd00272">
    <property type="entry name" value="Chemokine_CC"/>
    <property type="match status" value="1"/>
</dbReference>
<feature type="chain" id="PRO_5029930587" description="C-C motif chemokine" evidence="6">
    <location>
        <begin position="23"/>
        <end position="91"/>
    </location>
</feature>
<keyword evidence="3 6" id="KW-0202">Cytokine</keyword>
<dbReference type="InterPro" id="IPR001811">
    <property type="entry name" value="Chemokine_IL8-like_dom"/>
</dbReference>
<keyword evidence="2 6" id="KW-0145">Chemotaxis</keyword>
<feature type="non-terminal residue" evidence="8">
    <location>
        <position position="1"/>
    </location>
</feature>
<organism evidence="8 9">
    <name type="scientific">Pycnonotus jocosus</name>
    <name type="common">Red-whiskered bulbul</name>
    <name type="synonym">Lanius jocosus</name>
    <dbReference type="NCBI Taxonomy" id="182897"/>
    <lineage>
        <taxon>Eukaryota</taxon>
        <taxon>Metazoa</taxon>
        <taxon>Chordata</taxon>
        <taxon>Craniata</taxon>
        <taxon>Vertebrata</taxon>
        <taxon>Euteleostomi</taxon>
        <taxon>Archelosauria</taxon>
        <taxon>Archosauria</taxon>
        <taxon>Dinosauria</taxon>
        <taxon>Saurischia</taxon>
        <taxon>Theropoda</taxon>
        <taxon>Coelurosauria</taxon>
        <taxon>Aves</taxon>
        <taxon>Neognathae</taxon>
        <taxon>Neoaves</taxon>
        <taxon>Telluraves</taxon>
        <taxon>Australaves</taxon>
        <taxon>Passeriformes</taxon>
        <taxon>Sylvioidea</taxon>
        <taxon>Pycnonotidae</taxon>
        <taxon>Pycnonotus</taxon>
    </lineage>
</organism>
<dbReference type="EMBL" id="VWYP01032137">
    <property type="protein sequence ID" value="NXR83408.1"/>
    <property type="molecule type" value="Genomic_DNA"/>
</dbReference>
<dbReference type="PANTHER" id="PTHR12015:SF103">
    <property type="entry name" value="C-C MOTIF CHEMOKINE 4-RELATED"/>
    <property type="match status" value="1"/>
</dbReference>
<dbReference type="Pfam" id="PF00048">
    <property type="entry name" value="IL8"/>
    <property type="match status" value="1"/>
</dbReference>
<dbReference type="PROSITE" id="PS00472">
    <property type="entry name" value="SMALL_CYTOKINES_CC"/>
    <property type="match status" value="1"/>
</dbReference>
<dbReference type="GO" id="GO:0006954">
    <property type="term" value="P:inflammatory response"/>
    <property type="evidence" value="ECO:0007669"/>
    <property type="project" value="TreeGrafter"/>
</dbReference>
<dbReference type="InterPro" id="IPR039809">
    <property type="entry name" value="Chemokine_b/g/d"/>
</dbReference>
<sequence>DMKVSMVALAILIAALYYQTSAAPLGSDPPTSCCFSYVLRQLPRNFVKDYYETNSQCPQPGVVFITKKDREVCANPEEGWVQEYRNDLELN</sequence>
<keyword evidence="4 6" id="KW-0732">Signal</keyword>
<comment type="subcellular location">
    <subcellularLocation>
        <location evidence="6">Secreted</location>
    </subcellularLocation>
</comment>